<dbReference type="CDD" id="cd18186">
    <property type="entry name" value="BTB_POZ_ZBTB_KLHL-like"/>
    <property type="match status" value="1"/>
</dbReference>
<dbReference type="GeneID" id="6006519"/>
<dbReference type="STRING" id="240176.A8N5D6"/>
<feature type="region of interest" description="Disordered" evidence="1">
    <location>
        <begin position="269"/>
        <end position="308"/>
    </location>
</feature>
<dbReference type="OMA" id="QSSAHEV"/>
<feature type="domain" description="BTB" evidence="2">
    <location>
        <begin position="1147"/>
        <end position="1204"/>
    </location>
</feature>
<feature type="region of interest" description="Disordered" evidence="1">
    <location>
        <begin position="57"/>
        <end position="212"/>
    </location>
</feature>
<feature type="compositionally biased region" description="Low complexity" evidence="1">
    <location>
        <begin position="578"/>
        <end position="589"/>
    </location>
</feature>
<dbReference type="RefSeq" id="XP_001830081.2">
    <property type="nucleotide sequence ID" value="XM_001830029.2"/>
</dbReference>
<dbReference type="VEuPathDB" id="FungiDB:CC1G_04514"/>
<name>A8N5D6_COPC7</name>
<feature type="region of interest" description="Disordered" evidence="1">
    <location>
        <begin position="604"/>
        <end position="653"/>
    </location>
</feature>
<protein>
    <recommendedName>
        <fullName evidence="2">BTB domain-containing protein</fullName>
    </recommendedName>
</protein>
<feature type="region of interest" description="Disordered" evidence="1">
    <location>
        <begin position="905"/>
        <end position="978"/>
    </location>
</feature>
<keyword evidence="4" id="KW-1185">Reference proteome</keyword>
<evidence type="ECO:0000256" key="1">
    <source>
        <dbReference type="SAM" id="MobiDB-lite"/>
    </source>
</evidence>
<gene>
    <name evidence="3" type="ORF">CC1G_04514</name>
</gene>
<dbReference type="EMBL" id="AACS02000003">
    <property type="protein sequence ID" value="EAU91746.2"/>
    <property type="molecule type" value="Genomic_DNA"/>
</dbReference>
<feature type="compositionally biased region" description="Polar residues" evidence="1">
    <location>
        <begin position="421"/>
        <end position="431"/>
    </location>
</feature>
<dbReference type="KEGG" id="cci:CC1G_04514"/>
<accession>A8N5D6</accession>
<sequence>MTSEIGGRFSTPPPSSVPITSFSSSPRNLSSPQIVDVAVDDLSDESEFSLLGSLSSRTPSIVSFSSGASNPSAPQTAEQSPMRYIASDSISSMGGADNVQRTQRKPNVDTTPIITLLSRATSRRSQQASSASDASPTATTKPEGSSPPAVESQPFHSAADALSDSSSRLGATLSPDAHHLQPSSGSTTVLSPTSSEDMRVWPVHQPSSTNGGSQYRWGWSCHIDESPILNIHDVGITKVATYGSLNASSSNLPSSLPTSVTSIFDVEAPTSTQTSDSGEEAAFSPRGASVKASSEGTGSPSSPSPPSVLASIVSMKPYLSAEGAECDSSIATSDAETIRPGYKGSDRSNTSILAGLPPPSPPLAPTMGSASAIPPLDLHKPQPVVASERQESPTSHPSRPLPVRLSIVGEYPQQRVDPVNQHASPVKTGTSRPFPRIGFNPPPSVRFEEEENLGSASQYPQFSELNDRDAKALTNALARLVFSAQRMTLNPPNPPPSDGNETQELHIGRRDGESDQHQGKESSSECGVDSGSSHPTANAVQPPPTSLPSHPSSLSANGLPGAQPRRYTVECETESEDSFSSSDSEAAPFEEAPFEEASFHHYNVAPIPSSTNDLTSPGPHKATSTSMSQAGSSIERHLSPPTLETPAWSPTSGDFRVQNWDPYPEFCDFERDFRWFEPHDTAVSDAVELASPVGFVPPSLTQMPTMGDRLTPDWRVQGSSNANKGRIIYAKSTAGATCGSSVRSALSPPPFVPPSYVASSDRSSIPSSPEVAAAIRRATVISPSSPPFSTSSTPSTIPMAAPPTVTFREGPRVRIWNNVVSYPGESSSGTASTCDTPPPLSGVSLQHNHLAAKEGTQLPSWTGTYYSSASTTTEQSCIAPGLTVRPPTPTADLFSWSGLLSTESPKTCRPFAPTVAQSGGDKALDKNEGTPAKPAAGVSTAGPPASGYDQARDSFHDAGVRDGPSTYPAGPAVTAPNPPPLPQPIPTQPLAHVPGQWGAPVGWQGTWGPQPGPFGPQAQVQPNWNSWQARPATAISRGLSCLPNPYGNTPFMPPPAPALGPSSLPYGTSSLPQRTMNLPASYPWQTPGTMYGVSPPSASYFGHHYLPTPRMPAPVNAAATLNATARWDSAALSQTATGSTSSRFSFSDSTITFSVEDKEYRVHRHFFEQHSTFFKESLNSTPVQERIVLQGSSTDFERLLSLFYPLLRKNGLRSSNCPLSGASRNCASELSRNSPPLRHQSNAFDSLQNTTSLNGTCQRIESYVCEVVL</sequence>
<feature type="region of interest" description="Disordered" evidence="1">
    <location>
        <begin position="825"/>
        <end position="844"/>
    </location>
</feature>
<feature type="compositionally biased region" description="Basic and acidic residues" evidence="1">
    <location>
        <begin position="950"/>
        <end position="960"/>
    </location>
</feature>
<proteinExistence type="predicted"/>
<dbReference type="InterPro" id="IPR000210">
    <property type="entry name" value="BTB/POZ_dom"/>
</dbReference>
<evidence type="ECO:0000259" key="2">
    <source>
        <dbReference type="PROSITE" id="PS50097"/>
    </source>
</evidence>
<feature type="compositionally biased region" description="Polar residues" evidence="1">
    <location>
        <begin position="57"/>
        <end position="79"/>
    </location>
</feature>
<dbReference type="InParanoid" id="A8N5D6"/>
<evidence type="ECO:0000313" key="3">
    <source>
        <dbReference type="EMBL" id="EAU91746.2"/>
    </source>
</evidence>
<feature type="compositionally biased region" description="Polar residues" evidence="1">
    <location>
        <begin position="181"/>
        <end position="195"/>
    </location>
</feature>
<dbReference type="HOGENOM" id="CLU_264092_0_0_1"/>
<feature type="compositionally biased region" description="Low complexity" evidence="1">
    <location>
        <begin position="17"/>
        <end position="31"/>
    </location>
</feature>
<dbReference type="Pfam" id="PF00651">
    <property type="entry name" value="BTB"/>
    <property type="match status" value="1"/>
</dbReference>
<feature type="compositionally biased region" description="Low complexity" evidence="1">
    <location>
        <begin position="157"/>
        <end position="167"/>
    </location>
</feature>
<evidence type="ECO:0000313" key="4">
    <source>
        <dbReference type="Proteomes" id="UP000001861"/>
    </source>
</evidence>
<reference evidence="3 4" key="1">
    <citation type="journal article" date="2010" name="Proc. Natl. Acad. Sci. U.S.A.">
        <title>Insights into evolution of multicellular fungi from the assembled chromosomes of the mushroom Coprinopsis cinerea (Coprinus cinereus).</title>
        <authorList>
            <person name="Stajich J.E."/>
            <person name="Wilke S.K."/>
            <person name="Ahren D."/>
            <person name="Au C.H."/>
            <person name="Birren B.W."/>
            <person name="Borodovsky M."/>
            <person name="Burns C."/>
            <person name="Canback B."/>
            <person name="Casselton L.A."/>
            <person name="Cheng C.K."/>
            <person name="Deng J."/>
            <person name="Dietrich F.S."/>
            <person name="Fargo D.C."/>
            <person name="Farman M.L."/>
            <person name="Gathman A.C."/>
            <person name="Goldberg J."/>
            <person name="Guigo R."/>
            <person name="Hoegger P.J."/>
            <person name="Hooker J.B."/>
            <person name="Huggins A."/>
            <person name="James T.Y."/>
            <person name="Kamada T."/>
            <person name="Kilaru S."/>
            <person name="Kodira C."/>
            <person name="Kues U."/>
            <person name="Kupfer D."/>
            <person name="Kwan H.S."/>
            <person name="Lomsadze A."/>
            <person name="Li W."/>
            <person name="Lilly W.W."/>
            <person name="Ma L.J."/>
            <person name="Mackey A.J."/>
            <person name="Manning G."/>
            <person name="Martin F."/>
            <person name="Muraguchi H."/>
            <person name="Natvig D.O."/>
            <person name="Palmerini H."/>
            <person name="Ramesh M.A."/>
            <person name="Rehmeyer C.J."/>
            <person name="Roe B.A."/>
            <person name="Shenoy N."/>
            <person name="Stanke M."/>
            <person name="Ter-Hovhannisyan V."/>
            <person name="Tunlid A."/>
            <person name="Velagapudi R."/>
            <person name="Vision T.J."/>
            <person name="Zeng Q."/>
            <person name="Zolan M.E."/>
            <person name="Pukkila P.J."/>
        </authorList>
    </citation>
    <scope>NUCLEOTIDE SEQUENCE [LARGE SCALE GENOMIC DNA]</scope>
    <source>
        <strain evidence="4">Okayama-7 / 130 / ATCC MYA-4618 / FGSC 9003</strain>
    </source>
</reference>
<comment type="caution">
    <text evidence="3">The sequence shown here is derived from an EMBL/GenBank/DDBJ whole genome shotgun (WGS) entry which is preliminary data.</text>
</comment>
<feature type="region of interest" description="Disordered" evidence="1">
    <location>
        <begin position="323"/>
        <end position="461"/>
    </location>
</feature>
<dbReference type="Proteomes" id="UP000001861">
    <property type="component" value="Unassembled WGS sequence"/>
</dbReference>
<feature type="compositionally biased region" description="Polar residues" evidence="1">
    <location>
        <begin position="622"/>
        <end position="632"/>
    </location>
</feature>
<feature type="compositionally biased region" description="Low complexity" evidence="1">
    <location>
        <begin position="524"/>
        <end position="533"/>
    </location>
</feature>
<feature type="region of interest" description="Disordered" evidence="1">
    <location>
        <begin position="510"/>
        <end position="589"/>
    </location>
</feature>
<dbReference type="AlphaFoldDB" id="A8N5D6"/>
<feature type="compositionally biased region" description="Low complexity" evidence="1">
    <location>
        <begin position="115"/>
        <end position="140"/>
    </location>
</feature>
<feature type="compositionally biased region" description="Basic and acidic residues" evidence="1">
    <location>
        <begin position="510"/>
        <end position="523"/>
    </location>
</feature>
<dbReference type="PROSITE" id="PS50097">
    <property type="entry name" value="BTB"/>
    <property type="match status" value="1"/>
</dbReference>
<feature type="region of interest" description="Disordered" evidence="1">
    <location>
        <begin position="783"/>
        <end position="804"/>
    </location>
</feature>
<feature type="compositionally biased region" description="Polar residues" evidence="1">
    <location>
        <begin position="825"/>
        <end position="835"/>
    </location>
</feature>
<feature type="region of interest" description="Disordered" evidence="1">
    <location>
        <begin position="1"/>
        <end position="31"/>
    </location>
</feature>
<organism evidence="3 4">
    <name type="scientific">Coprinopsis cinerea (strain Okayama-7 / 130 / ATCC MYA-4618 / FGSC 9003)</name>
    <name type="common">Inky cap fungus</name>
    <name type="synonym">Hormographiella aspergillata</name>
    <dbReference type="NCBI Taxonomy" id="240176"/>
    <lineage>
        <taxon>Eukaryota</taxon>
        <taxon>Fungi</taxon>
        <taxon>Dikarya</taxon>
        <taxon>Basidiomycota</taxon>
        <taxon>Agaricomycotina</taxon>
        <taxon>Agaricomycetes</taxon>
        <taxon>Agaricomycetidae</taxon>
        <taxon>Agaricales</taxon>
        <taxon>Agaricineae</taxon>
        <taxon>Psathyrellaceae</taxon>
        <taxon>Coprinopsis</taxon>
    </lineage>
</organism>